<dbReference type="Proteomes" id="UP000681967">
    <property type="component" value="Unassembled WGS sequence"/>
</dbReference>
<evidence type="ECO:0000256" key="1">
    <source>
        <dbReference type="SAM" id="SignalP"/>
    </source>
</evidence>
<organism evidence="3 8">
    <name type="scientific">Rotaria magnacalcarata</name>
    <dbReference type="NCBI Taxonomy" id="392030"/>
    <lineage>
        <taxon>Eukaryota</taxon>
        <taxon>Metazoa</taxon>
        <taxon>Spiralia</taxon>
        <taxon>Gnathifera</taxon>
        <taxon>Rotifera</taxon>
        <taxon>Eurotatoria</taxon>
        <taxon>Bdelloidea</taxon>
        <taxon>Philodinida</taxon>
        <taxon>Philodinidae</taxon>
        <taxon>Rotaria</taxon>
    </lineage>
</organism>
<evidence type="ECO:0000313" key="5">
    <source>
        <dbReference type="EMBL" id="CAF3867155.1"/>
    </source>
</evidence>
<feature type="chain" id="PRO_5036229981" evidence="1">
    <location>
        <begin position="18"/>
        <end position="170"/>
    </location>
</feature>
<reference evidence="3" key="1">
    <citation type="submission" date="2021-02" db="EMBL/GenBank/DDBJ databases">
        <authorList>
            <person name="Nowell W R."/>
        </authorList>
    </citation>
    <scope>NUCLEOTIDE SEQUENCE</scope>
</reference>
<dbReference type="EMBL" id="CAJNOW010016825">
    <property type="protein sequence ID" value="CAF1652542.1"/>
    <property type="molecule type" value="Genomic_DNA"/>
</dbReference>
<evidence type="ECO:0000313" key="2">
    <source>
        <dbReference type="EMBL" id="CAF1190057.1"/>
    </source>
</evidence>
<proteinExistence type="predicted"/>
<evidence type="ECO:0000313" key="4">
    <source>
        <dbReference type="EMBL" id="CAF1920704.1"/>
    </source>
</evidence>
<dbReference type="EMBL" id="CAJOBI010001169">
    <property type="protein sequence ID" value="CAF3867155.1"/>
    <property type="molecule type" value="Genomic_DNA"/>
</dbReference>
<dbReference type="EMBL" id="CAJOBH010003063">
    <property type="protein sequence ID" value="CAF3935903.1"/>
    <property type="molecule type" value="Genomic_DNA"/>
</dbReference>
<dbReference type="EMBL" id="CAJNRE010000131">
    <property type="protein sequence ID" value="CAF1920704.1"/>
    <property type="molecule type" value="Genomic_DNA"/>
</dbReference>
<feature type="signal peptide" evidence="1">
    <location>
        <begin position="1"/>
        <end position="17"/>
    </location>
</feature>
<sequence length="170" mass="18326">MRVPIVLLIIFPRYVFGIVNIIVGIQQPCTSIVDCLSSNNPNTVCYQGYCGSCRNSSQACSSSTHCCGASRCFRHRCTALYKTGQACRLSRQCSNINDFCLNRTCTRCIPLWSTCSTEPLATPCCVGDAVCRSGICQPASTNSQVCLTTFDCANELVCLSGTCQNPLGSC</sequence>
<dbReference type="Proteomes" id="UP000663834">
    <property type="component" value="Unassembled WGS sequence"/>
</dbReference>
<dbReference type="OrthoDB" id="10026375at2759"/>
<dbReference type="Proteomes" id="UP000663824">
    <property type="component" value="Unassembled WGS sequence"/>
</dbReference>
<protein>
    <submittedName>
        <fullName evidence="3">Uncharacterized protein</fullName>
    </submittedName>
</protein>
<evidence type="ECO:0000313" key="3">
    <source>
        <dbReference type="EMBL" id="CAF1652542.1"/>
    </source>
</evidence>
<dbReference type="Proteomes" id="UP000663855">
    <property type="component" value="Unassembled WGS sequence"/>
</dbReference>
<comment type="caution">
    <text evidence="3">The sequence shown here is derived from an EMBL/GenBank/DDBJ whole genome shotgun (WGS) entry which is preliminary data.</text>
</comment>
<dbReference type="EMBL" id="CAJNOV010004871">
    <property type="protein sequence ID" value="CAF1190057.1"/>
    <property type="molecule type" value="Genomic_DNA"/>
</dbReference>
<keyword evidence="1" id="KW-0732">Signal</keyword>
<dbReference type="AlphaFoldDB" id="A0A816EVR6"/>
<evidence type="ECO:0000313" key="6">
    <source>
        <dbReference type="EMBL" id="CAF3916877.1"/>
    </source>
</evidence>
<dbReference type="Proteomes" id="UP000681720">
    <property type="component" value="Unassembled WGS sequence"/>
</dbReference>
<dbReference type="Proteomes" id="UP000676336">
    <property type="component" value="Unassembled WGS sequence"/>
</dbReference>
<evidence type="ECO:0000313" key="7">
    <source>
        <dbReference type="EMBL" id="CAF3935903.1"/>
    </source>
</evidence>
<dbReference type="EMBL" id="CAJOBJ010002236">
    <property type="protein sequence ID" value="CAF3916877.1"/>
    <property type="molecule type" value="Genomic_DNA"/>
</dbReference>
<evidence type="ECO:0000313" key="8">
    <source>
        <dbReference type="Proteomes" id="UP000663834"/>
    </source>
</evidence>
<gene>
    <name evidence="7" type="ORF">BYL167_LOCUS10252</name>
    <name evidence="2" type="ORF">CJN711_LOCUS11464</name>
    <name evidence="6" type="ORF">GIL414_LOCUS7363</name>
    <name evidence="3" type="ORF">KQP761_LOCUS30260</name>
    <name evidence="4" type="ORF">MBJ925_LOCUS1991</name>
    <name evidence="5" type="ORF">SMN809_LOCUS4875</name>
</gene>
<name>A0A816EVR6_9BILA</name>
<accession>A0A816EVR6</accession>